<name>A0A1L6FB74_9RHOO</name>
<evidence type="ECO:0000256" key="1">
    <source>
        <dbReference type="ARBA" id="ARBA00022679"/>
    </source>
</evidence>
<reference evidence="5 6" key="1">
    <citation type="submission" date="2016-12" db="EMBL/GenBank/DDBJ databases">
        <title>Complete genome sequence of Thauera chlorobenzoica, a Betaproteobacterium degrading haloaromatics anaerobically to CO2 and halides.</title>
        <authorList>
            <person name="Goris T."/>
            <person name="Mergelsberg M."/>
            <person name="Boll M."/>
        </authorList>
    </citation>
    <scope>NUCLEOTIDE SEQUENCE [LARGE SCALE GENOMIC DNA]</scope>
    <source>
        <strain evidence="5 6">3CB1</strain>
    </source>
</reference>
<dbReference type="Proteomes" id="UP000185739">
    <property type="component" value="Chromosome"/>
</dbReference>
<feature type="domain" description="Poly-beta-hydroxybutyrate polymerase N-terminal" evidence="3">
    <location>
        <begin position="103"/>
        <end position="272"/>
    </location>
</feature>
<accession>A0A1L6FB74</accession>
<dbReference type="Gene3D" id="3.40.50.1820">
    <property type="entry name" value="alpha/beta hydrolase"/>
    <property type="match status" value="1"/>
</dbReference>
<evidence type="ECO:0000256" key="2">
    <source>
        <dbReference type="ARBA" id="ARBA00023315"/>
    </source>
</evidence>
<feature type="domain" description="Poly-beta-hydroxybutyrate polymerase N-terminal" evidence="4">
    <location>
        <begin position="25"/>
        <end position="66"/>
    </location>
</feature>
<evidence type="ECO:0000259" key="4">
    <source>
        <dbReference type="Pfam" id="PF12551"/>
    </source>
</evidence>
<dbReference type="Pfam" id="PF07167">
    <property type="entry name" value="PhaC_N"/>
    <property type="match status" value="1"/>
</dbReference>
<protein>
    <submittedName>
        <fullName evidence="5">Polyhydroxyalkanoic acid synthase</fullName>
    </submittedName>
</protein>
<sequence>MGDVEMKPVATTIDEFAPVPPESSPPDALDVLANALRARGTGGLSPAAALLAWYDWALHLLLSPGKQRSLLEKALQKQQRFTRYALRAASARTCPTCIEPLEQDRRFADPAWQHWPFNVIHQGFLLQQQWWHNATSGVRGVSLHHENMVTFAGRQWLDMWSPANFMWSNPEVLHAVAASGGANLWRGAMNFFDDARRLALDDAPAGAEGFVVGKDVAVTPGTVMFRNRLIELIQYTPTTPEVHAEPILIVPSWIMKYYILDLSPHNSMVKYLVEQGHTVFIVSWKNPTAADRDLGLDDYRSLGIMDALDAVTAIVPGRKVQAVGYCLGGTLLSIAAAAMARDGDERLQSLTLLAAEVDFRESGEIALFIDESQLAWLEAGMWDKGYLDGNQMAGAFQMLNSRDLIWSRRVREYLLGERQTFNDLMAWNADATRMPYRMHGEYLRRLYLGNDLAEGRYHVGGRPVVLADIDVPMLIVGTVRDHVAPWQSVYKMHLLNDTELTFVLTRGGHNAGVVSEPGHPRRSFQIATRAAGARYVDPQRWRAKTQLREGSWWPAWQEWLARRSSGRVAPPVTDGIPNAYVALDDAPGTYVAMR</sequence>
<gene>
    <name evidence="5" type="ORF">Tchl_1309</name>
</gene>
<dbReference type="EMBL" id="CP018839">
    <property type="protein sequence ID" value="APR04168.1"/>
    <property type="molecule type" value="Genomic_DNA"/>
</dbReference>
<dbReference type="SUPFAM" id="SSF53474">
    <property type="entry name" value="alpha/beta-Hydrolases"/>
    <property type="match status" value="1"/>
</dbReference>
<dbReference type="AlphaFoldDB" id="A0A1L6FB74"/>
<organism evidence="5 6">
    <name type="scientific">Thauera chlorobenzoica</name>
    <dbReference type="NCBI Taxonomy" id="96773"/>
    <lineage>
        <taxon>Bacteria</taxon>
        <taxon>Pseudomonadati</taxon>
        <taxon>Pseudomonadota</taxon>
        <taxon>Betaproteobacteria</taxon>
        <taxon>Rhodocyclales</taxon>
        <taxon>Zoogloeaceae</taxon>
        <taxon>Thauera</taxon>
    </lineage>
</organism>
<dbReference type="InterPro" id="IPR022211">
    <property type="entry name" value="PHBC_N"/>
</dbReference>
<dbReference type="InterPro" id="IPR010941">
    <property type="entry name" value="PhaC_N"/>
</dbReference>
<dbReference type="PANTHER" id="PTHR36837">
    <property type="entry name" value="POLY(3-HYDROXYALKANOATE) POLYMERASE SUBUNIT PHAC"/>
    <property type="match status" value="1"/>
</dbReference>
<dbReference type="STRING" id="96773.Tchl_1309"/>
<keyword evidence="1" id="KW-0808">Transferase</keyword>
<dbReference type="GO" id="GO:0016746">
    <property type="term" value="F:acyltransferase activity"/>
    <property type="evidence" value="ECO:0007669"/>
    <property type="project" value="UniProtKB-KW"/>
</dbReference>
<keyword evidence="2" id="KW-0012">Acyltransferase</keyword>
<keyword evidence="6" id="KW-1185">Reference proteome</keyword>
<evidence type="ECO:0000313" key="5">
    <source>
        <dbReference type="EMBL" id="APR04168.1"/>
    </source>
</evidence>
<proteinExistence type="predicted"/>
<dbReference type="KEGG" id="tcl:Tchl_1309"/>
<dbReference type="Pfam" id="PF12551">
    <property type="entry name" value="PHBC_N"/>
    <property type="match status" value="1"/>
</dbReference>
<evidence type="ECO:0000259" key="3">
    <source>
        <dbReference type="Pfam" id="PF07167"/>
    </source>
</evidence>
<evidence type="ECO:0000313" key="6">
    <source>
        <dbReference type="Proteomes" id="UP000185739"/>
    </source>
</evidence>
<dbReference type="PANTHER" id="PTHR36837:SF5">
    <property type="entry name" value="POLY-3-HYDROXYBUTYRATE SYNTHASE"/>
    <property type="match status" value="1"/>
</dbReference>
<dbReference type="InterPro" id="IPR029058">
    <property type="entry name" value="AB_hydrolase_fold"/>
</dbReference>
<dbReference type="InterPro" id="IPR051321">
    <property type="entry name" value="PHA/PHB_synthase"/>
</dbReference>
<dbReference type="GO" id="GO:0042619">
    <property type="term" value="P:poly-hydroxybutyrate biosynthetic process"/>
    <property type="evidence" value="ECO:0007669"/>
    <property type="project" value="InterPro"/>
</dbReference>